<keyword evidence="5" id="KW-0813">Transport</keyword>
<keyword evidence="7" id="KW-0285">Flavoprotein</keyword>
<comment type="similarity">
    <text evidence="3">Belongs to the FAD-dependent oxidoreductase 2 family. FRD/SDH subfamily.</text>
</comment>
<dbReference type="GO" id="GO:0009055">
    <property type="term" value="F:electron transfer activity"/>
    <property type="evidence" value="ECO:0007669"/>
    <property type="project" value="TreeGrafter"/>
</dbReference>
<sequence>MAEKNILDNKIPEGPLDQKWTNYKGHCKLVNPSNKRKLEVIVVGTGLAGASAAATLGELGYKVKAFCYQDSPRRAHSIAAQGGINAAKNYQNDGDSVFRLFYDTIKGGDYRAREANVHRLSEVSGNIIDQCVAQGVPFAREYGGLLSNRSFGGVQVQRTFYAAGQTGQQLLLGAYSALERQVALGTVTIYNRHEMEEVVVIDGKARGIIARNLVTGEIERHFGHAVLLCTGGYGNVFFLSTNAMGSNVTAAWKAHRKGAYFANPCFTQIHPTCIPVSGENQSKLTLMSESLRNDGRIWVPKQKNDTRKGNDIPEDERDYYLERRYPAFGNLVPRDVASRAAKERCDAGYGVGTSKQSVYLDFAEAIVRYGKIECGKHGITDPSAAVIQQHGLDVVKEKYGNLFDMYAKITGEDPYLTPMRIFPAVHYTMGGLWVDYELKTTIDGLYALGECNFSDHGANRLGASALMQGLSDGYFVIPYTLGNYLADEIYNQPIPTTHPEFDKAEKEVKDRISKLLNVKGTETVDSLHRRLGKIMWDKCGMARTAEGLTEAINEIAQLRKEFWEKVKIPGSDKELNPELEKAGRVIDFIELGELMCKDALDRAESCGGHFREESQTPDGEALRHDDQFMYVSAWEFTGENPNGLLGEELHKDQLVYEVIKPTTRNYK</sequence>
<dbReference type="Gene3D" id="1.20.58.100">
    <property type="entry name" value="Fumarate reductase/succinate dehydrogenase flavoprotein-like, C-terminal domain"/>
    <property type="match status" value="1"/>
</dbReference>
<dbReference type="Pfam" id="PF02910">
    <property type="entry name" value="Succ_DH_flav_C"/>
    <property type="match status" value="1"/>
</dbReference>
<dbReference type="PRINTS" id="PR00368">
    <property type="entry name" value="FADPNR"/>
</dbReference>
<feature type="domain" description="Fumarate reductase/succinate dehydrogenase flavoprotein-like C-terminal" evidence="15">
    <location>
        <begin position="528"/>
        <end position="666"/>
    </location>
</feature>
<dbReference type="InterPro" id="IPR027477">
    <property type="entry name" value="Succ_DH/fumarate_Rdtase_cat_sf"/>
</dbReference>
<dbReference type="Pfam" id="PF00890">
    <property type="entry name" value="FAD_binding_2"/>
    <property type="match status" value="1"/>
</dbReference>
<evidence type="ECO:0000256" key="1">
    <source>
        <dbReference type="ARBA" id="ARBA00001974"/>
    </source>
</evidence>
<dbReference type="GO" id="GO:0050660">
    <property type="term" value="F:flavin adenine dinucleotide binding"/>
    <property type="evidence" value="ECO:0007669"/>
    <property type="project" value="TreeGrafter"/>
</dbReference>
<keyword evidence="17" id="KW-1185">Reference proteome</keyword>
<evidence type="ECO:0000256" key="13">
    <source>
        <dbReference type="PIRSR" id="PIRSR630664-50"/>
    </source>
</evidence>
<evidence type="ECO:0000256" key="11">
    <source>
        <dbReference type="ARBA" id="ARBA00023136"/>
    </source>
</evidence>
<dbReference type="InterPro" id="IPR011280">
    <property type="entry name" value="Succ_DH/Fum_Rdt_flav_su"/>
</dbReference>
<dbReference type="Proteomes" id="UP000292424">
    <property type="component" value="Chromosome"/>
</dbReference>
<dbReference type="OrthoDB" id="9806724at2"/>
<dbReference type="FunFam" id="1.20.58.100:FF:000003">
    <property type="entry name" value="Succinate dehydrogenase flavoprotein subunit"/>
    <property type="match status" value="1"/>
</dbReference>
<protein>
    <recommendedName>
        <fullName evidence="4">succinate dehydrogenase</fullName>
        <ecNumber evidence="4">1.3.5.1</ecNumber>
    </recommendedName>
</protein>
<dbReference type="NCBIfam" id="TIGR01811">
    <property type="entry name" value="sdhA_Bsu"/>
    <property type="match status" value="1"/>
</dbReference>
<dbReference type="PANTHER" id="PTHR11632:SF53">
    <property type="entry name" value="SUCCINATE DEHYDROGENASE FLAVOPROTEIN SUBUNIT"/>
    <property type="match status" value="1"/>
</dbReference>
<evidence type="ECO:0000256" key="7">
    <source>
        <dbReference type="ARBA" id="ARBA00022630"/>
    </source>
</evidence>
<dbReference type="RefSeq" id="WP_131330186.1">
    <property type="nucleotide sequence ID" value="NZ_CP044016.1"/>
</dbReference>
<evidence type="ECO:0000313" key="16">
    <source>
        <dbReference type="EMBL" id="QES89240.1"/>
    </source>
</evidence>
<dbReference type="NCBIfam" id="NF005749">
    <property type="entry name" value="PRK07573.1"/>
    <property type="match status" value="1"/>
</dbReference>
<comment type="subcellular location">
    <subcellularLocation>
        <location evidence="2">Cell membrane</location>
        <topology evidence="2">Peripheral membrane protein</topology>
        <orientation evidence="2">Cytoplasmic side</orientation>
    </subcellularLocation>
</comment>
<keyword evidence="10" id="KW-0560">Oxidoreductase</keyword>
<proteinExistence type="inferred from homology"/>
<keyword evidence="11" id="KW-0472">Membrane</keyword>
<comment type="catalytic activity">
    <reaction evidence="12">
        <text>a quinone + succinate = fumarate + a quinol</text>
        <dbReference type="Rhea" id="RHEA:40523"/>
        <dbReference type="ChEBI" id="CHEBI:24646"/>
        <dbReference type="ChEBI" id="CHEBI:29806"/>
        <dbReference type="ChEBI" id="CHEBI:30031"/>
        <dbReference type="ChEBI" id="CHEBI:132124"/>
        <dbReference type="EC" id="1.3.5.1"/>
    </reaction>
</comment>
<dbReference type="FunFam" id="3.50.50.60:FF:000009">
    <property type="entry name" value="Succinate dehydrogenase flavoprotein subunit"/>
    <property type="match status" value="1"/>
</dbReference>
<dbReference type="AlphaFoldDB" id="A0A5P2G662"/>
<accession>A0A5P2G662</accession>
<keyword evidence="6" id="KW-1003">Cell membrane</keyword>
<comment type="cofactor">
    <cofactor evidence="1">
        <name>FAD</name>
        <dbReference type="ChEBI" id="CHEBI:57692"/>
    </cofactor>
</comment>
<dbReference type="SUPFAM" id="SSF46977">
    <property type="entry name" value="Succinate dehydrogenase/fumarate reductase flavoprotein C-terminal domain"/>
    <property type="match status" value="1"/>
</dbReference>
<evidence type="ECO:0000256" key="9">
    <source>
        <dbReference type="ARBA" id="ARBA00022982"/>
    </source>
</evidence>
<organism evidence="16 17">
    <name type="scientific">Rhizosphaericola mali</name>
    <dbReference type="NCBI Taxonomy" id="2545455"/>
    <lineage>
        <taxon>Bacteria</taxon>
        <taxon>Pseudomonadati</taxon>
        <taxon>Bacteroidota</taxon>
        <taxon>Chitinophagia</taxon>
        <taxon>Chitinophagales</taxon>
        <taxon>Chitinophagaceae</taxon>
        <taxon>Rhizosphaericola</taxon>
    </lineage>
</organism>
<dbReference type="InterPro" id="IPR030664">
    <property type="entry name" value="SdhA/FrdA/AprA"/>
</dbReference>
<evidence type="ECO:0000256" key="6">
    <source>
        <dbReference type="ARBA" id="ARBA00022475"/>
    </source>
</evidence>
<dbReference type="InterPro" id="IPR037099">
    <property type="entry name" value="Fum_R/Succ_DH_flav-like_C_sf"/>
</dbReference>
<evidence type="ECO:0000256" key="10">
    <source>
        <dbReference type="ARBA" id="ARBA00023002"/>
    </source>
</evidence>
<evidence type="ECO:0000256" key="2">
    <source>
        <dbReference type="ARBA" id="ARBA00004413"/>
    </source>
</evidence>
<dbReference type="GO" id="GO:0009061">
    <property type="term" value="P:anaerobic respiration"/>
    <property type="evidence" value="ECO:0007669"/>
    <property type="project" value="TreeGrafter"/>
</dbReference>
<gene>
    <name evidence="16" type="ORF">E0W69_011395</name>
</gene>
<dbReference type="InterPro" id="IPR036188">
    <property type="entry name" value="FAD/NAD-bd_sf"/>
</dbReference>
<feature type="active site" description="Proton acceptor" evidence="13">
    <location>
        <position position="334"/>
    </location>
</feature>
<evidence type="ECO:0000256" key="8">
    <source>
        <dbReference type="ARBA" id="ARBA00022827"/>
    </source>
</evidence>
<evidence type="ECO:0000256" key="5">
    <source>
        <dbReference type="ARBA" id="ARBA00022448"/>
    </source>
</evidence>
<evidence type="ECO:0000259" key="14">
    <source>
        <dbReference type="Pfam" id="PF00890"/>
    </source>
</evidence>
<dbReference type="PANTHER" id="PTHR11632">
    <property type="entry name" value="SUCCINATE DEHYDROGENASE 2 FLAVOPROTEIN SUBUNIT"/>
    <property type="match status" value="1"/>
</dbReference>
<dbReference type="EC" id="1.3.5.1" evidence="4"/>
<dbReference type="Gene3D" id="3.90.700.10">
    <property type="entry name" value="Succinate dehydrogenase/fumarate reductase flavoprotein, catalytic domain"/>
    <property type="match status" value="1"/>
</dbReference>
<keyword evidence="8" id="KW-0274">FAD</keyword>
<evidence type="ECO:0000256" key="4">
    <source>
        <dbReference type="ARBA" id="ARBA00012792"/>
    </source>
</evidence>
<keyword evidence="9" id="KW-0249">Electron transport</keyword>
<name>A0A5P2G662_9BACT</name>
<evidence type="ECO:0000256" key="12">
    <source>
        <dbReference type="ARBA" id="ARBA00049220"/>
    </source>
</evidence>
<dbReference type="GO" id="GO:0005886">
    <property type="term" value="C:plasma membrane"/>
    <property type="evidence" value="ECO:0007669"/>
    <property type="project" value="UniProtKB-SubCell"/>
</dbReference>
<dbReference type="EMBL" id="CP044016">
    <property type="protein sequence ID" value="QES89240.1"/>
    <property type="molecule type" value="Genomic_DNA"/>
</dbReference>
<dbReference type="InterPro" id="IPR003953">
    <property type="entry name" value="FAD-dep_OxRdtase_2_FAD-bd"/>
</dbReference>
<dbReference type="SUPFAM" id="SSF51905">
    <property type="entry name" value="FAD/NAD(P)-binding domain"/>
    <property type="match status" value="1"/>
</dbReference>
<dbReference type="GO" id="GO:0008177">
    <property type="term" value="F:succinate dehydrogenase (quinone) activity"/>
    <property type="evidence" value="ECO:0007669"/>
    <property type="project" value="UniProtKB-EC"/>
</dbReference>
<evidence type="ECO:0000256" key="3">
    <source>
        <dbReference type="ARBA" id="ARBA00008040"/>
    </source>
</evidence>
<evidence type="ECO:0000259" key="15">
    <source>
        <dbReference type="Pfam" id="PF02910"/>
    </source>
</evidence>
<dbReference type="KEGG" id="arac:E0W69_011395"/>
<feature type="domain" description="FAD-dependent oxidoreductase 2 FAD-binding" evidence="14">
    <location>
        <begin position="40"/>
        <end position="466"/>
    </location>
</feature>
<dbReference type="Gene3D" id="3.50.50.60">
    <property type="entry name" value="FAD/NAD(P)-binding domain"/>
    <property type="match status" value="1"/>
</dbReference>
<dbReference type="InterPro" id="IPR015939">
    <property type="entry name" value="Fum_Rdtase/Succ_DH_flav-like_C"/>
</dbReference>
<reference evidence="16 17" key="1">
    <citation type="submission" date="2019-09" db="EMBL/GenBank/DDBJ databases">
        <title>Complete genome sequence of Arachidicoccus sp. B3-10 isolated from apple orchard soil.</title>
        <authorList>
            <person name="Kim H.S."/>
            <person name="Han K.-I."/>
            <person name="Suh M.K."/>
            <person name="Lee K.C."/>
            <person name="Eom M.K."/>
            <person name="Kim J.-S."/>
            <person name="Kang S.W."/>
            <person name="Sin Y."/>
            <person name="Lee J.-S."/>
        </authorList>
    </citation>
    <scope>NUCLEOTIDE SEQUENCE [LARGE SCALE GENOMIC DNA]</scope>
    <source>
        <strain evidence="16 17">B3-10</strain>
    </source>
</reference>
<evidence type="ECO:0000313" key="17">
    <source>
        <dbReference type="Proteomes" id="UP000292424"/>
    </source>
</evidence>
<dbReference type="SUPFAM" id="SSF56425">
    <property type="entry name" value="Succinate dehydrogenase/fumarate reductase flavoprotein, catalytic domain"/>
    <property type="match status" value="1"/>
</dbReference>